<accession>A0A090DIE1</accession>
<organism evidence="9 10">
    <name type="scientific">Mesorhizobium plurifarium</name>
    <dbReference type="NCBI Taxonomy" id="69974"/>
    <lineage>
        <taxon>Bacteria</taxon>
        <taxon>Pseudomonadati</taxon>
        <taxon>Pseudomonadota</taxon>
        <taxon>Alphaproteobacteria</taxon>
        <taxon>Hyphomicrobiales</taxon>
        <taxon>Phyllobacteriaceae</taxon>
        <taxon>Mesorhizobium</taxon>
    </lineage>
</organism>
<dbReference type="GO" id="GO:0016624">
    <property type="term" value="F:oxidoreductase activity, acting on the aldehyde or oxo group of donors, disulfide as acceptor"/>
    <property type="evidence" value="ECO:0007669"/>
    <property type="project" value="InterPro"/>
</dbReference>
<keyword evidence="5" id="KW-0560">Oxidoreductase</keyword>
<name>A0A090DIE1_MESPL</name>
<evidence type="ECO:0000256" key="5">
    <source>
        <dbReference type="ARBA" id="ARBA00023002"/>
    </source>
</evidence>
<dbReference type="Gene3D" id="3.40.50.920">
    <property type="match status" value="1"/>
</dbReference>
<evidence type="ECO:0000313" key="9">
    <source>
        <dbReference type="EMBL" id="CDX13145.1"/>
    </source>
</evidence>
<evidence type="ECO:0000259" key="8">
    <source>
        <dbReference type="SMART" id="SM00861"/>
    </source>
</evidence>
<evidence type="ECO:0000256" key="2">
    <source>
        <dbReference type="ARBA" id="ARBA00003906"/>
    </source>
</evidence>
<dbReference type="InterPro" id="IPR001017">
    <property type="entry name" value="DH_E1"/>
</dbReference>
<keyword evidence="10" id="KW-1185">Reference proteome</keyword>
<dbReference type="EMBL" id="CCMZ01000006">
    <property type="protein sequence ID" value="CDX13145.1"/>
    <property type="molecule type" value="Genomic_DNA"/>
</dbReference>
<dbReference type="AlphaFoldDB" id="A0A090DIE1"/>
<gene>
    <name evidence="9" type="ORF">MPL3356_140065</name>
</gene>
<evidence type="ECO:0000256" key="4">
    <source>
        <dbReference type="ARBA" id="ARBA00013321"/>
    </source>
</evidence>
<dbReference type="Pfam" id="PF02780">
    <property type="entry name" value="Transketolase_C"/>
    <property type="match status" value="1"/>
</dbReference>
<comment type="cofactor">
    <cofactor evidence="1">
        <name>thiamine diphosphate</name>
        <dbReference type="ChEBI" id="CHEBI:58937"/>
    </cofactor>
</comment>
<proteinExistence type="predicted"/>
<dbReference type="SUPFAM" id="SSF52518">
    <property type="entry name" value="Thiamin diphosphate-binding fold (THDP-binding)"/>
    <property type="match status" value="2"/>
</dbReference>
<evidence type="ECO:0000256" key="7">
    <source>
        <dbReference type="ARBA" id="ARBA00030680"/>
    </source>
</evidence>
<dbReference type="CDD" id="cd02000">
    <property type="entry name" value="TPP_E1_PDC_ADC_BCADC"/>
    <property type="match status" value="1"/>
</dbReference>
<dbReference type="InterPro" id="IPR009014">
    <property type="entry name" value="Transketo_C/PFOR_II"/>
</dbReference>
<reference evidence="10" key="1">
    <citation type="submission" date="2014-08" db="EMBL/GenBank/DDBJ databases">
        <authorList>
            <person name="Moulin L."/>
        </authorList>
    </citation>
    <scope>NUCLEOTIDE SEQUENCE [LARGE SCALE GENOMIC DNA]</scope>
</reference>
<comment type="function">
    <text evidence="2">E1 component of the 2-oxoglutarate dehydrogenase (OGDH) complex which catalyzes the decarboxylation of 2-oxoglutarate, the first step in the conversion of 2-oxoglutarate to succinyl-CoA and CO(2).</text>
</comment>
<evidence type="ECO:0000256" key="1">
    <source>
        <dbReference type="ARBA" id="ARBA00001964"/>
    </source>
</evidence>
<dbReference type="PANTHER" id="PTHR43257:SF2">
    <property type="entry name" value="PYRUVATE DEHYDROGENASE E1 COMPONENT SUBUNIT BETA"/>
    <property type="match status" value="1"/>
</dbReference>
<dbReference type="SUPFAM" id="SSF52922">
    <property type="entry name" value="TK C-terminal domain-like"/>
    <property type="match status" value="1"/>
</dbReference>
<dbReference type="InterPro" id="IPR029061">
    <property type="entry name" value="THDP-binding"/>
</dbReference>
<dbReference type="Pfam" id="PF00676">
    <property type="entry name" value="E1_dh"/>
    <property type="match status" value="1"/>
</dbReference>
<sequence length="728" mass="78073">MPDYATLAPSAPWRELRTTRADWDDADPAALESMLVSAHLIRAFEEKVLDLAGQGLVHGPAHSAVGQEGGAVGSAALMRAGDQINGSHRAHHQFLAKSIRYVAPAGLASADDFSPAIRDLAQRSLAEILGLAQGFCRGRGGSMHLRWAEAGNLGTNAIVGGGVPLAAGAAWAHKRAGKGDVAFAYFGDGAVNIGSVLETMNIAAAWKLPLCFFIENNRYAVSTHVEEATAEPRLSARGSAFAIPAWKVDGMDPLAVYLATKEALELMRNGGGPAIIEADVYRYFHQNGPLPGSVFGYRDKVEEAAWRTRDPLDRLASEMEHRQIIGSSGVAALRERALALMADVAAELVEQADGKNRIKPVLWPDEGFRDHGIRGDLSELSGQRTEELETFGGAIDGNAKFIDTVANVMQRRMATDDRIVVMGEDVHRLKGGTNGATRGLAAAFPDRVLGTPISEAAFTGLGGGIAMDGRYLPVVEFMYPDFMWVAADQVFNQIGKARHMFGGDIDVPLVLRTKVAMGTGYGSQHSMDPAGIFATSPGWRIIAPSTPFDYVGLMNSALRCKDPVLVIEHVELYNSTGPAPVDDLDYFIPLGKAKVVRHGTTMTILTYLAMVRPVIEVVERLGVDAEVIDLRSLDRAGLDWQAIDASIRKTGNVLVVEQGARGTSYGGLLAAEIQDRCFDWLDQPVQRVHGGEASPSISKVLEAAACARPADIERGVRQVMADQGRPLG</sequence>
<dbReference type="PANTHER" id="PTHR43257">
    <property type="entry name" value="PYRUVATE DEHYDROGENASE E1 COMPONENT BETA SUBUNIT"/>
    <property type="match status" value="1"/>
</dbReference>
<keyword evidence="6" id="KW-0786">Thiamine pyrophosphate</keyword>
<dbReference type="InterPro" id="IPR005475">
    <property type="entry name" value="Transketolase-like_Pyr-bd"/>
</dbReference>
<evidence type="ECO:0000256" key="6">
    <source>
        <dbReference type="ARBA" id="ARBA00023052"/>
    </source>
</evidence>
<dbReference type="CDD" id="cd07036">
    <property type="entry name" value="TPP_PYR_E1-PDHc-beta_like"/>
    <property type="match status" value="1"/>
</dbReference>
<comment type="subunit">
    <text evidence="3">Homodimer. Part of the 2-oxoglutarate dehydrogenase (OGDH) complex composed of E1 (2-oxoglutarate dehydrogenase), E2 (dihydrolipoamide succinyltransferase) and E3 (dihydrolipoamide dehydrogenase); the complex contains multiple copies of the three enzymatic components (E1, E2 and E3).</text>
</comment>
<feature type="domain" description="Transketolase-like pyrimidine-binding" evidence="8">
    <location>
        <begin position="399"/>
        <end position="575"/>
    </location>
</feature>
<dbReference type="Proteomes" id="UP000045285">
    <property type="component" value="Unassembled WGS sequence"/>
</dbReference>
<dbReference type="STRING" id="69974.MPLDJ20_150233"/>
<protein>
    <recommendedName>
        <fullName evidence="4">2-oxoglutarate dehydrogenase E1 component</fullName>
    </recommendedName>
    <alternativeName>
        <fullName evidence="7">Alpha-ketoglutarate dehydrogenase</fullName>
    </alternativeName>
</protein>
<evidence type="ECO:0000313" key="10">
    <source>
        <dbReference type="Proteomes" id="UP000045285"/>
    </source>
</evidence>
<dbReference type="Pfam" id="PF02779">
    <property type="entry name" value="Transket_pyr"/>
    <property type="match status" value="1"/>
</dbReference>
<dbReference type="SMART" id="SM00861">
    <property type="entry name" value="Transket_pyr"/>
    <property type="match status" value="1"/>
</dbReference>
<dbReference type="Gene3D" id="3.40.50.970">
    <property type="match status" value="2"/>
</dbReference>
<dbReference type="InterPro" id="IPR033248">
    <property type="entry name" value="Transketolase_C"/>
</dbReference>
<evidence type="ECO:0000256" key="3">
    <source>
        <dbReference type="ARBA" id="ARBA00011301"/>
    </source>
</evidence>